<dbReference type="AlphaFoldDB" id="A0A7X3S979"/>
<dbReference type="Pfam" id="PF13628">
    <property type="entry name" value="DUF4142"/>
    <property type="match status" value="1"/>
</dbReference>
<dbReference type="RefSeq" id="WP_160776824.1">
    <property type="nucleotide sequence ID" value="NZ_WUMV01000008.1"/>
</dbReference>
<keyword evidence="4" id="KW-1185">Reference proteome</keyword>
<name>A0A7X3S979_9HYPH</name>
<gene>
    <name evidence="3" type="ORF">GR183_16760</name>
</gene>
<keyword evidence="1" id="KW-0732">Signal</keyword>
<dbReference type="Proteomes" id="UP000433101">
    <property type="component" value="Unassembled WGS sequence"/>
</dbReference>
<evidence type="ECO:0000313" key="4">
    <source>
        <dbReference type="Proteomes" id="UP000433101"/>
    </source>
</evidence>
<evidence type="ECO:0000256" key="1">
    <source>
        <dbReference type="SAM" id="SignalP"/>
    </source>
</evidence>
<organism evidence="3 4">
    <name type="scientific">Stappia sediminis</name>
    <dbReference type="NCBI Taxonomy" id="2692190"/>
    <lineage>
        <taxon>Bacteria</taxon>
        <taxon>Pseudomonadati</taxon>
        <taxon>Pseudomonadota</taxon>
        <taxon>Alphaproteobacteria</taxon>
        <taxon>Hyphomicrobiales</taxon>
        <taxon>Stappiaceae</taxon>
        <taxon>Stappia</taxon>
    </lineage>
</organism>
<dbReference type="PANTHER" id="PTHR38593:SF1">
    <property type="entry name" value="BLR2558 PROTEIN"/>
    <property type="match status" value="1"/>
</dbReference>
<proteinExistence type="predicted"/>
<reference evidence="3 4" key="1">
    <citation type="submission" date="2019-12" db="EMBL/GenBank/DDBJ databases">
        <authorList>
            <person name="Li M."/>
        </authorList>
    </citation>
    <scope>NUCLEOTIDE SEQUENCE [LARGE SCALE GENOMIC DNA]</scope>
    <source>
        <strain evidence="3 4">GBMRC 2046</strain>
    </source>
</reference>
<sequence length="177" mass="19065">MKLIKIAAAAAVVAASFTAPAFAEEKMNDLEIAHTAYTAGNLDIRYAHLALALSENDAVREFASVMIRDHSAVNDEAVALIQKLDVTPQDNGLSQALVKGAAEKRAEFVKLSGKAFDCAYAQNELGYHQIVNQTVEGKFIPWTTVEPLTALLEDALVTFKAHEKHAENMVAGLHCGS</sequence>
<dbReference type="PANTHER" id="PTHR38593">
    <property type="entry name" value="BLR2558 PROTEIN"/>
    <property type="match status" value="1"/>
</dbReference>
<comment type="caution">
    <text evidence="3">The sequence shown here is derived from an EMBL/GenBank/DDBJ whole genome shotgun (WGS) entry which is preliminary data.</text>
</comment>
<evidence type="ECO:0000259" key="2">
    <source>
        <dbReference type="Pfam" id="PF13628"/>
    </source>
</evidence>
<dbReference type="InterPro" id="IPR025419">
    <property type="entry name" value="DUF4142"/>
</dbReference>
<feature type="domain" description="DUF4142" evidence="2">
    <location>
        <begin position="28"/>
        <end position="169"/>
    </location>
</feature>
<evidence type="ECO:0000313" key="3">
    <source>
        <dbReference type="EMBL" id="MXN66569.1"/>
    </source>
</evidence>
<feature type="chain" id="PRO_5030509874" evidence="1">
    <location>
        <begin position="24"/>
        <end position="177"/>
    </location>
</feature>
<protein>
    <submittedName>
        <fullName evidence="3">DUF4142 domain-containing protein</fullName>
    </submittedName>
</protein>
<feature type="signal peptide" evidence="1">
    <location>
        <begin position="1"/>
        <end position="23"/>
    </location>
</feature>
<accession>A0A7X3S979</accession>
<dbReference type="EMBL" id="WUMV01000008">
    <property type="protein sequence ID" value="MXN66569.1"/>
    <property type="molecule type" value="Genomic_DNA"/>
</dbReference>